<organism evidence="4 5">
    <name type="scientific">Amycolatopsis minnesotensis</name>
    <dbReference type="NCBI Taxonomy" id="337894"/>
    <lineage>
        <taxon>Bacteria</taxon>
        <taxon>Bacillati</taxon>
        <taxon>Actinomycetota</taxon>
        <taxon>Actinomycetes</taxon>
        <taxon>Pseudonocardiales</taxon>
        <taxon>Pseudonocardiaceae</taxon>
        <taxon>Amycolatopsis</taxon>
    </lineage>
</organism>
<keyword evidence="2" id="KW-0520">NAD</keyword>
<dbReference type="PANTHER" id="PTHR43476:SF4">
    <property type="entry name" value="BLR0106 PROTEIN"/>
    <property type="match status" value="1"/>
</dbReference>
<dbReference type="Proteomes" id="UP001501116">
    <property type="component" value="Unassembled WGS sequence"/>
</dbReference>
<reference evidence="4 5" key="1">
    <citation type="journal article" date="2019" name="Int. J. Syst. Evol. Microbiol.">
        <title>The Global Catalogue of Microorganisms (GCM) 10K type strain sequencing project: providing services to taxonomists for standard genome sequencing and annotation.</title>
        <authorList>
            <consortium name="The Broad Institute Genomics Platform"/>
            <consortium name="The Broad Institute Genome Sequencing Center for Infectious Disease"/>
            <person name="Wu L."/>
            <person name="Ma J."/>
        </authorList>
    </citation>
    <scope>NUCLEOTIDE SEQUENCE [LARGE SCALE GENOMIC DNA]</scope>
    <source>
        <strain evidence="4 5">JCM 14545</strain>
    </source>
</reference>
<evidence type="ECO:0000313" key="5">
    <source>
        <dbReference type="Proteomes" id="UP001501116"/>
    </source>
</evidence>
<dbReference type="EMBL" id="BAAANN010000008">
    <property type="protein sequence ID" value="GAA1954651.1"/>
    <property type="molecule type" value="Genomic_DNA"/>
</dbReference>
<comment type="caution">
    <text evidence="4">The sequence shown here is derived from an EMBL/GenBank/DDBJ whole genome shotgun (WGS) entry which is preliminary data.</text>
</comment>
<accession>A0ABN2QM66</accession>
<evidence type="ECO:0000256" key="2">
    <source>
        <dbReference type="ARBA" id="ARBA00023027"/>
    </source>
</evidence>
<dbReference type="SUPFAM" id="SSF54373">
    <property type="entry name" value="FAD-linked reductases, C-terminal domain"/>
    <property type="match status" value="1"/>
</dbReference>
<dbReference type="Gene3D" id="3.30.9.10">
    <property type="entry name" value="D-Amino Acid Oxidase, subunit A, domain 2"/>
    <property type="match status" value="1"/>
</dbReference>
<keyword evidence="5" id="KW-1185">Reference proteome</keyword>
<dbReference type="PANTHER" id="PTHR43476">
    <property type="entry name" value="3-(3-HYDROXY-PHENYL)PROPIONATE/3-HYDROXYCINNAMIC ACID HYDROXYLASE"/>
    <property type="match status" value="1"/>
</dbReference>
<gene>
    <name evidence="4" type="ORF">GCM10009754_25270</name>
</gene>
<dbReference type="Pfam" id="PF01494">
    <property type="entry name" value="FAD_binding_3"/>
    <property type="match status" value="1"/>
</dbReference>
<feature type="domain" description="FAD-binding" evidence="3">
    <location>
        <begin position="2"/>
        <end position="337"/>
    </location>
</feature>
<dbReference type="InterPro" id="IPR036188">
    <property type="entry name" value="FAD/NAD-bd_sf"/>
</dbReference>
<protein>
    <submittedName>
        <fullName evidence="4">4-hydroxybenzoate 3-monooxygenase</fullName>
    </submittedName>
</protein>
<dbReference type="Gene3D" id="3.50.50.60">
    <property type="entry name" value="FAD/NAD(P)-binding domain"/>
    <property type="match status" value="1"/>
</dbReference>
<dbReference type="InterPro" id="IPR050631">
    <property type="entry name" value="PheA/TfdB_FAD_monoxygenase"/>
</dbReference>
<proteinExistence type="predicted"/>
<dbReference type="NCBIfam" id="NF006091">
    <property type="entry name" value="PRK08243.1"/>
    <property type="match status" value="1"/>
</dbReference>
<evidence type="ECO:0000313" key="4">
    <source>
        <dbReference type="EMBL" id="GAA1954651.1"/>
    </source>
</evidence>
<sequence length="383" mass="41998">MVVGAGPSGLVLANILHDNGIPAVVFERSSRAHVEQRARAGLIEHGTVQTLREHGLADGLLRSSGTHRRCEFRFDGERFTLDYGLLNGDRAHYVYPQQFLVRDLIERLLRIGGRIHFDTPVTAVSELGADEAVVGFSDTGGARELRAEFVAGCDGSLGVCRRMAADADRHTVTKEYGSSLLAILSATPPITTDMVYALHRDGCAIHALRTPETSRFYLQTAPGDEQADWDEKRIWAELRRRLSVADGPLPSPGPILETTLFPMRSAVTEELRYGRMFLVGDAAHIITPFGGKGMNLAIADAVELAEAIRCAVRTGDDRLLAGYSSAVARRVWATQEFSHAMIDLLCTPRAEDPEFHHRLQVARLKKWRASPPSATGFAKDYAG</sequence>
<dbReference type="InterPro" id="IPR002938">
    <property type="entry name" value="FAD-bd"/>
</dbReference>
<dbReference type="PRINTS" id="PR00420">
    <property type="entry name" value="RNGMNOXGNASE"/>
</dbReference>
<name>A0ABN2QM66_9PSEU</name>
<dbReference type="SUPFAM" id="SSF51905">
    <property type="entry name" value="FAD/NAD(P)-binding domain"/>
    <property type="match status" value="1"/>
</dbReference>
<evidence type="ECO:0000256" key="1">
    <source>
        <dbReference type="ARBA" id="ARBA00023002"/>
    </source>
</evidence>
<evidence type="ECO:0000259" key="3">
    <source>
        <dbReference type="Pfam" id="PF01494"/>
    </source>
</evidence>
<keyword evidence="1" id="KW-0560">Oxidoreductase</keyword>